<organism evidence="1 2">
    <name type="scientific">[Torrubiella] hemipterigena</name>
    <dbReference type="NCBI Taxonomy" id="1531966"/>
    <lineage>
        <taxon>Eukaryota</taxon>
        <taxon>Fungi</taxon>
        <taxon>Dikarya</taxon>
        <taxon>Ascomycota</taxon>
        <taxon>Pezizomycotina</taxon>
        <taxon>Sordariomycetes</taxon>
        <taxon>Hypocreomycetidae</taxon>
        <taxon>Hypocreales</taxon>
        <taxon>Clavicipitaceae</taxon>
        <taxon>Clavicipitaceae incertae sedis</taxon>
        <taxon>'Torrubiella' clade</taxon>
    </lineage>
</organism>
<keyword evidence="2" id="KW-1185">Reference proteome</keyword>
<dbReference type="InterPro" id="IPR034660">
    <property type="entry name" value="DinB/YfiT-like"/>
</dbReference>
<dbReference type="Gene3D" id="1.20.120.450">
    <property type="entry name" value="dinb family like domain"/>
    <property type="match status" value="1"/>
</dbReference>
<dbReference type="PANTHER" id="PTHR36922">
    <property type="entry name" value="BLL2446 PROTEIN"/>
    <property type="match status" value="1"/>
</dbReference>
<evidence type="ECO:0008006" key="3">
    <source>
        <dbReference type="Google" id="ProtNLM"/>
    </source>
</evidence>
<dbReference type="Proteomes" id="UP000039046">
    <property type="component" value="Unassembled WGS sequence"/>
</dbReference>
<sequence>MSTTDFTLGQAKSALAALEAILKKGEASPNGASLPDARIVDDMLPLSFQVHVVTDTASKLVARLTGVDPTPFENNLKTFADFYKRIETVNAILAGADAAAVEAGATRTVTFGMGPGKSVETLGKNFVLGYALPNIFFHTATAYNIIRKNGVDVGKMDYLTPFIGPYMS</sequence>
<gene>
    <name evidence="1" type="ORF">VHEMI10339</name>
</gene>
<name>A0A0A1TRP8_9HYPO</name>
<dbReference type="OrthoDB" id="3724345at2759"/>
<accession>A0A0A1TRP8</accession>
<dbReference type="AlphaFoldDB" id="A0A0A1TRP8"/>
<dbReference type="HOGENOM" id="CLU_090929_1_0_1"/>
<dbReference type="SUPFAM" id="SSF109854">
    <property type="entry name" value="DinB/YfiT-like putative metalloenzymes"/>
    <property type="match status" value="1"/>
</dbReference>
<dbReference type="PANTHER" id="PTHR36922:SF1">
    <property type="entry name" value="DUF1993 DOMAIN-CONTAINING PROTEIN"/>
    <property type="match status" value="1"/>
</dbReference>
<dbReference type="EMBL" id="CDHN01000007">
    <property type="protein sequence ID" value="CEJ94830.1"/>
    <property type="molecule type" value="Genomic_DNA"/>
</dbReference>
<dbReference type="Pfam" id="PF09351">
    <property type="entry name" value="DUF1993"/>
    <property type="match status" value="1"/>
</dbReference>
<reference evidence="1 2" key="1">
    <citation type="journal article" date="2015" name="Genome Announc.">
        <title>Draft Genome Sequence and Gene Annotation of the Entomopathogenic Fungus Verticillium hemipterigenum.</title>
        <authorList>
            <person name="Horn F."/>
            <person name="Habel A."/>
            <person name="Scharf D.H."/>
            <person name="Dworschak J."/>
            <person name="Brakhage A.A."/>
            <person name="Guthke R."/>
            <person name="Hertweck C."/>
            <person name="Linde J."/>
        </authorList>
    </citation>
    <scope>NUCLEOTIDE SEQUENCE [LARGE SCALE GENOMIC DNA]</scope>
</reference>
<protein>
    <recommendedName>
        <fullName evidence="3">Helix-turn-helix-domain containing protein type</fullName>
    </recommendedName>
</protein>
<dbReference type="STRING" id="1531966.A0A0A1TRP8"/>
<proteinExistence type="predicted"/>
<dbReference type="InterPro" id="IPR018531">
    <property type="entry name" value="DUF1993"/>
</dbReference>
<evidence type="ECO:0000313" key="2">
    <source>
        <dbReference type="Proteomes" id="UP000039046"/>
    </source>
</evidence>
<evidence type="ECO:0000313" key="1">
    <source>
        <dbReference type="EMBL" id="CEJ94830.1"/>
    </source>
</evidence>